<reference evidence="9 10" key="1">
    <citation type="submission" date="2014-03" db="EMBL/GenBank/DDBJ databases">
        <title>Genomics of Bifidobacteria.</title>
        <authorList>
            <person name="Ventura M."/>
            <person name="Milani C."/>
            <person name="Lugli G.A."/>
        </authorList>
    </citation>
    <scope>NUCLEOTIDE SEQUENCE [LARGE SCALE GENOMIC DNA]</scope>
    <source>
        <strain evidence="9 10">DSM 23967</strain>
    </source>
</reference>
<dbReference type="Pfam" id="PF19300">
    <property type="entry name" value="BPD_transp_1_N"/>
    <property type="match status" value="1"/>
</dbReference>
<dbReference type="InterPro" id="IPR000515">
    <property type="entry name" value="MetI-like"/>
</dbReference>
<keyword evidence="6 7" id="KW-0472">Membrane</keyword>
<dbReference type="RefSeq" id="WP_033889547.1">
    <property type="nucleotide sequence ID" value="NZ_JDUT01000002.1"/>
</dbReference>
<evidence type="ECO:0000256" key="5">
    <source>
        <dbReference type="ARBA" id="ARBA00022989"/>
    </source>
</evidence>
<dbReference type="Gene3D" id="1.10.3720.10">
    <property type="entry name" value="MetI-like"/>
    <property type="match status" value="1"/>
</dbReference>
<dbReference type="Proteomes" id="UP000029066">
    <property type="component" value="Unassembled WGS sequence"/>
</dbReference>
<dbReference type="EMBL" id="JGZN01000003">
    <property type="protein sequence ID" value="KFI94007.1"/>
    <property type="molecule type" value="Genomic_DNA"/>
</dbReference>
<keyword evidence="3" id="KW-1003">Cell membrane</keyword>
<feature type="domain" description="ABC transmembrane type-1" evidence="8">
    <location>
        <begin position="94"/>
        <end position="307"/>
    </location>
</feature>
<sequence length="325" mass="33915">MRFVIRRLLLFVVALFGISVVVFAALRILPGDVASIMAGINAPASRVAQLREQLGLNRPLIAQYFDWMGALVTGDFGTSILTGRSVTSLIGARASITFPLIILGLLIAMAIGLPLGCAAVLARSPRVRAAFHVLAIIGGSVPALWGGLLLILLFGKGVGVVGILPSQGFPLDGWEQPGSAIVSLILPALTVGIIVGASLMRYTRAALGDLASSGYIDMARSCGMTRTQAVLNVGLRLAMPQLVSVIGLTFASMITGVMVIENLFALPGIGNGLVTDVGNRDLIAVQSELFLLAAFFLGIGLIVDVLHRILDPRLKNAGSVAEVNA</sequence>
<evidence type="ECO:0000256" key="7">
    <source>
        <dbReference type="RuleBase" id="RU363032"/>
    </source>
</evidence>
<evidence type="ECO:0000259" key="8">
    <source>
        <dbReference type="PROSITE" id="PS50928"/>
    </source>
</evidence>
<comment type="similarity">
    <text evidence="7">Belongs to the binding-protein-dependent transport system permease family.</text>
</comment>
<dbReference type="STRING" id="1437607.BISA_0042"/>
<keyword evidence="4 7" id="KW-0812">Transmembrane</keyword>
<dbReference type="PANTHER" id="PTHR43163:SF6">
    <property type="entry name" value="DIPEPTIDE TRANSPORT SYSTEM PERMEASE PROTEIN DPPB-RELATED"/>
    <property type="match status" value="1"/>
</dbReference>
<comment type="caution">
    <text evidence="9">The sequence shown here is derived from an EMBL/GenBank/DDBJ whole genome shotgun (WGS) entry which is preliminary data.</text>
</comment>
<feature type="transmembrane region" description="Helical" evidence="7">
    <location>
        <begin position="180"/>
        <end position="200"/>
    </location>
</feature>
<gene>
    <name evidence="9" type="ORF">BISA_0042</name>
</gene>
<organism evidence="9 10">
    <name type="scientific">Bifidobacterium saguini DSM 23967</name>
    <dbReference type="NCBI Taxonomy" id="1437607"/>
    <lineage>
        <taxon>Bacteria</taxon>
        <taxon>Bacillati</taxon>
        <taxon>Actinomycetota</taxon>
        <taxon>Actinomycetes</taxon>
        <taxon>Bifidobacteriales</taxon>
        <taxon>Bifidobacteriaceae</taxon>
        <taxon>Bifidobacterium</taxon>
    </lineage>
</organism>
<evidence type="ECO:0000256" key="4">
    <source>
        <dbReference type="ARBA" id="ARBA00022692"/>
    </source>
</evidence>
<feature type="transmembrane region" description="Helical" evidence="7">
    <location>
        <begin position="289"/>
        <end position="306"/>
    </location>
</feature>
<evidence type="ECO:0000256" key="3">
    <source>
        <dbReference type="ARBA" id="ARBA00022475"/>
    </source>
</evidence>
<feature type="transmembrane region" description="Helical" evidence="7">
    <location>
        <begin position="245"/>
        <end position="269"/>
    </location>
</feature>
<evidence type="ECO:0000256" key="1">
    <source>
        <dbReference type="ARBA" id="ARBA00004651"/>
    </source>
</evidence>
<dbReference type="InterPro" id="IPR045621">
    <property type="entry name" value="BPD_transp_1_N"/>
</dbReference>
<dbReference type="InterPro" id="IPR035906">
    <property type="entry name" value="MetI-like_sf"/>
</dbReference>
<evidence type="ECO:0000313" key="10">
    <source>
        <dbReference type="Proteomes" id="UP000029066"/>
    </source>
</evidence>
<dbReference type="SUPFAM" id="SSF161098">
    <property type="entry name" value="MetI-like"/>
    <property type="match status" value="1"/>
</dbReference>
<dbReference type="GO" id="GO:0071916">
    <property type="term" value="F:dipeptide transmembrane transporter activity"/>
    <property type="evidence" value="ECO:0007669"/>
    <property type="project" value="TreeGrafter"/>
</dbReference>
<feature type="transmembrane region" description="Helical" evidence="7">
    <location>
        <begin position="133"/>
        <end position="155"/>
    </location>
</feature>
<keyword evidence="5 7" id="KW-1133">Transmembrane helix</keyword>
<name>A0A087DEQ7_9BIFI</name>
<dbReference type="PANTHER" id="PTHR43163">
    <property type="entry name" value="DIPEPTIDE TRANSPORT SYSTEM PERMEASE PROTEIN DPPB-RELATED"/>
    <property type="match status" value="1"/>
</dbReference>
<accession>A0A087DEQ7</accession>
<evidence type="ECO:0000313" key="9">
    <source>
        <dbReference type="EMBL" id="KFI94007.1"/>
    </source>
</evidence>
<feature type="transmembrane region" description="Helical" evidence="7">
    <location>
        <begin position="96"/>
        <end position="121"/>
    </location>
</feature>
<dbReference type="Pfam" id="PF00528">
    <property type="entry name" value="BPD_transp_1"/>
    <property type="match status" value="1"/>
</dbReference>
<evidence type="ECO:0000256" key="6">
    <source>
        <dbReference type="ARBA" id="ARBA00023136"/>
    </source>
</evidence>
<dbReference type="AlphaFoldDB" id="A0A087DEQ7"/>
<dbReference type="PROSITE" id="PS50928">
    <property type="entry name" value="ABC_TM1"/>
    <property type="match status" value="1"/>
</dbReference>
<evidence type="ECO:0000256" key="2">
    <source>
        <dbReference type="ARBA" id="ARBA00022448"/>
    </source>
</evidence>
<protein>
    <submittedName>
        <fullName evidence="9">Dppb3</fullName>
    </submittedName>
</protein>
<dbReference type="CDD" id="cd06261">
    <property type="entry name" value="TM_PBP2"/>
    <property type="match status" value="1"/>
</dbReference>
<dbReference type="OrthoDB" id="9778910at2"/>
<proteinExistence type="inferred from homology"/>
<dbReference type="GO" id="GO:0005886">
    <property type="term" value="C:plasma membrane"/>
    <property type="evidence" value="ECO:0007669"/>
    <property type="project" value="UniProtKB-SubCell"/>
</dbReference>
<comment type="subcellular location">
    <subcellularLocation>
        <location evidence="1 7">Cell membrane</location>
        <topology evidence="1 7">Multi-pass membrane protein</topology>
    </subcellularLocation>
</comment>
<keyword evidence="2 7" id="KW-0813">Transport</keyword>